<sequence length="426" mass="46642">MSYISHHSTCQSILAALSLSALDPSKATLSTHRRGSGFASTAHLRVLIPNPENPQAEIERHFFIKTSLSSLSRSHVSSDGPHPDPAPDPAMEMFRGECASLNAIAAVVPALCPRGLAWGKLGDDGSGGWFLATEFLDLGGPAGRGGRSSSGVKTSRARLARRLAQLHCTPAPPAPTSVVGDEIVNLAEKRKKEEEKSDNNNVENNSGVGDEDDGRLQFGFPVPTFCGDVRQPNEFRRSWAEFYADQRLRTVLAESEKRNGPDKELKDLVERVAVEVVPRLLGDGHLGYDRRGNGNGIVPVVVHGDLWSGNVGRGTILRARISDDGDDAGFHEEKEDIGDVVYDPSACYAHSEFELGIMNMFGGFGRDFYEEYHCLVPKTEPVDEYVDRVKLYELYHHLNHHTIFGGGYRSGAVSIMQKLLSKYGHH</sequence>
<dbReference type="Gene3D" id="3.90.1200.10">
    <property type="match status" value="1"/>
</dbReference>
<dbReference type="VEuPathDB" id="FungiDB:CIMG_02456"/>
<protein>
    <recommendedName>
        <fullName evidence="1">protein-ribulosamine 3-kinase</fullName>
        <ecNumber evidence="1">2.7.1.172</ecNumber>
    </recommendedName>
</protein>
<feature type="compositionally biased region" description="Basic and acidic residues" evidence="3">
    <location>
        <begin position="189"/>
        <end position="198"/>
    </location>
</feature>
<dbReference type="PANTHER" id="PTHR12149">
    <property type="entry name" value="FRUCTOSAMINE 3 KINASE-RELATED PROTEIN"/>
    <property type="match status" value="1"/>
</dbReference>
<dbReference type="InParanoid" id="A0A0E1RYZ8"/>
<dbReference type="EC" id="2.7.1.172" evidence="1"/>
<dbReference type="GeneID" id="4566118"/>
<dbReference type="PANTHER" id="PTHR12149:SF8">
    <property type="entry name" value="PROTEIN-RIBULOSAMINE 3-KINASE"/>
    <property type="match status" value="1"/>
</dbReference>
<dbReference type="InterPro" id="IPR011009">
    <property type="entry name" value="Kinase-like_dom_sf"/>
</dbReference>
<evidence type="ECO:0000256" key="2">
    <source>
        <dbReference type="ARBA" id="ARBA00048655"/>
    </source>
</evidence>
<evidence type="ECO:0000256" key="3">
    <source>
        <dbReference type="SAM" id="MobiDB-lite"/>
    </source>
</evidence>
<evidence type="ECO:0000313" key="4">
    <source>
        <dbReference type="EMBL" id="EAS37102.2"/>
    </source>
</evidence>
<dbReference type="KEGG" id="cim:CIMG_02456"/>
<dbReference type="InterPro" id="IPR016477">
    <property type="entry name" value="Fructo-/Ketosamine-3-kinase"/>
</dbReference>
<organism evidence="4 5">
    <name type="scientific">Coccidioides immitis (strain RS)</name>
    <name type="common">Valley fever fungus</name>
    <dbReference type="NCBI Taxonomy" id="246410"/>
    <lineage>
        <taxon>Eukaryota</taxon>
        <taxon>Fungi</taxon>
        <taxon>Dikarya</taxon>
        <taxon>Ascomycota</taxon>
        <taxon>Pezizomycotina</taxon>
        <taxon>Eurotiomycetes</taxon>
        <taxon>Eurotiomycetidae</taxon>
        <taxon>Onygenales</taxon>
        <taxon>Onygenaceae</taxon>
        <taxon>Coccidioides</taxon>
    </lineage>
</organism>
<evidence type="ECO:0000313" key="5">
    <source>
        <dbReference type="Proteomes" id="UP000001261"/>
    </source>
</evidence>
<name>A0A0E1RYZ8_COCIM</name>
<dbReference type="GO" id="GO:0102193">
    <property type="term" value="F:protein-ribulosamine 3-kinase activity"/>
    <property type="evidence" value="ECO:0007669"/>
    <property type="project" value="UniProtKB-EC"/>
</dbReference>
<dbReference type="OMA" id="RECDIAM"/>
<dbReference type="SUPFAM" id="SSF56112">
    <property type="entry name" value="Protein kinase-like (PK-like)"/>
    <property type="match status" value="1"/>
</dbReference>
<reference evidence="5" key="1">
    <citation type="journal article" date="2009" name="Genome Res.">
        <title>Comparative genomic analyses of the human fungal pathogens Coccidioides and their relatives.</title>
        <authorList>
            <person name="Sharpton T.J."/>
            <person name="Stajich J.E."/>
            <person name="Rounsley S.D."/>
            <person name="Gardner M.J."/>
            <person name="Wortman J.R."/>
            <person name="Jordar V.S."/>
            <person name="Maiti R."/>
            <person name="Kodira C.D."/>
            <person name="Neafsey D.E."/>
            <person name="Zeng Q."/>
            <person name="Hung C.-Y."/>
            <person name="McMahan C."/>
            <person name="Muszewska A."/>
            <person name="Grynberg M."/>
            <person name="Mandel M.A."/>
            <person name="Kellner E.M."/>
            <person name="Barker B.M."/>
            <person name="Galgiani J.N."/>
            <person name="Orbach M.J."/>
            <person name="Kirkland T.N."/>
            <person name="Cole G.T."/>
            <person name="Henn M.R."/>
            <person name="Birren B.W."/>
            <person name="Taylor J.W."/>
        </authorList>
    </citation>
    <scope>NUCLEOTIDE SEQUENCE [LARGE SCALE GENOMIC DNA]</scope>
    <source>
        <strain evidence="5">RS</strain>
    </source>
</reference>
<keyword evidence="5" id="KW-1185">Reference proteome</keyword>
<gene>
    <name evidence="4" type="ORF">CIMG_02456</name>
</gene>
<dbReference type="RefSeq" id="XP_001248685.2">
    <property type="nucleotide sequence ID" value="XM_001248684.2"/>
</dbReference>
<proteinExistence type="predicted"/>
<dbReference type="EMBL" id="GG704911">
    <property type="protein sequence ID" value="EAS37102.2"/>
    <property type="molecule type" value="Genomic_DNA"/>
</dbReference>
<dbReference type="AlphaFoldDB" id="A0A0E1RYZ8"/>
<accession>A0A0E1RYZ8</accession>
<dbReference type="Proteomes" id="UP000001261">
    <property type="component" value="Unassembled WGS sequence"/>
</dbReference>
<dbReference type="OrthoDB" id="5772781at2759"/>
<feature type="region of interest" description="Disordered" evidence="3">
    <location>
        <begin position="189"/>
        <end position="215"/>
    </location>
</feature>
<dbReference type="Pfam" id="PF03881">
    <property type="entry name" value="Fructosamin_kin"/>
    <property type="match status" value="1"/>
</dbReference>
<evidence type="ECO:0000256" key="1">
    <source>
        <dbReference type="ARBA" id="ARBA00011961"/>
    </source>
</evidence>
<dbReference type="FunFam" id="3.90.1200.10:FF:000018">
    <property type="entry name" value="Fructosamine-3-kinase, putative"/>
    <property type="match status" value="1"/>
</dbReference>
<reference evidence="5" key="2">
    <citation type="journal article" date="2010" name="Genome Res.">
        <title>Population genomic sequencing of Coccidioides fungi reveals recent hybridization and transposon control.</title>
        <authorList>
            <person name="Neafsey D.E."/>
            <person name="Barker B.M."/>
            <person name="Sharpton T.J."/>
            <person name="Stajich J.E."/>
            <person name="Park D.J."/>
            <person name="Whiston E."/>
            <person name="Hung C.-Y."/>
            <person name="McMahan C."/>
            <person name="White J."/>
            <person name="Sykes S."/>
            <person name="Heiman D."/>
            <person name="Young S."/>
            <person name="Zeng Q."/>
            <person name="Abouelleil A."/>
            <person name="Aftuck L."/>
            <person name="Bessette D."/>
            <person name="Brown A."/>
            <person name="FitzGerald M."/>
            <person name="Lui A."/>
            <person name="Macdonald J.P."/>
            <person name="Priest M."/>
            <person name="Orbach M.J."/>
            <person name="Galgiani J.N."/>
            <person name="Kirkland T.N."/>
            <person name="Cole G.T."/>
            <person name="Birren B.W."/>
            <person name="Henn M.R."/>
            <person name="Taylor J.W."/>
            <person name="Rounsley S.D."/>
        </authorList>
    </citation>
    <scope>GENOME REANNOTATION</scope>
    <source>
        <strain evidence="5">RS</strain>
    </source>
</reference>
<comment type="catalytic activity">
    <reaction evidence="2">
        <text>N(6)-D-ribulosyl-L-lysyl-[protein] + ATP = N(6)-(3-O-phospho-D-ribulosyl)-L-lysyl-[protein] + ADP + H(+)</text>
        <dbReference type="Rhea" id="RHEA:48432"/>
        <dbReference type="Rhea" id="RHEA-COMP:12103"/>
        <dbReference type="Rhea" id="RHEA-COMP:12104"/>
        <dbReference type="ChEBI" id="CHEBI:15378"/>
        <dbReference type="ChEBI" id="CHEBI:30616"/>
        <dbReference type="ChEBI" id="CHEBI:90418"/>
        <dbReference type="ChEBI" id="CHEBI:90420"/>
        <dbReference type="ChEBI" id="CHEBI:456216"/>
        <dbReference type="EC" id="2.7.1.172"/>
    </reaction>
    <physiologicalReaction direction="left-to-right" evidence="2">
        <dbReference type="Rhea" id="RHEA:48433"/>
    </physiologicalReaction>
</comment>